<keyword evidence="2" id="KW-1133">Transmembrane helix</keyword>
<dbReference type="AlphaFoldDB" id="A0A6A7APS7"/>
<dbReference type="PANTHER" id="PTHR38121">
    <property type="entry name" value="GH16 DOMAIN-CONTAINING PROTEIN"/>
    <property type="match status" value="1"/>
</dbReference>
<dbReference type="InterPro" id="IPR013320">
    <property type="entry name" value="ConA-like_dom_sf"/>
</dbReference>
<dbReference type="PANTHER" id="PTHR38121:SF2">
    <property type="entry name" value="ACYLTRANSFERASE 3 DOMAIN-CONTAINING PROTEIN"/>
    <property type="match status" value="1"/>
</dbReference>
<protein>
    <submittedName>
        <fullName evidence="4">Glycoside hydrolase family 16 protein</fullName>
    </submittedName>
</protein>
<feature type="signal peptide" evidence="3">
    <location>
        <begin position="1"/>
        <end position="17"/>
    </location>
</feature>
<feature type="transmembrane region" description="Helical" evidence="2">
    <location>
        <begin position="528"/>
        <end position="551"/>
    </location>
</feature>
<feature type="transmembrane region" description="Helical" evidence="2">
    <location>
        <begin position="596"/>
        <end position="620"/>
    </location>
</feature>
<evidence type="ECO:0000313" key="5">
    <source>
        <dbReference type="Proteomes" id="UP000799423"/>
    </source>
</evidence>
<feature type="transmembrane region" description="Helical" evidence="2">
    <location>
        <begin position="478"/>
        <end position="497"/>
    </location>
</feature>
<feature type="transmembrane region" description="Helical" evidence="2">
    <location>
        <begin position="676"/>
        <end position="694"/>
    </location>
</feature>
<evidence type="ECO:0000313" key="4">
    <source>
        <dbReference type="EMBL" id="KAF2845162.1"/>
    </source>
</evidence>
<dbReference type="OrthoDB" id="25131at2759"/>
<feature type="transmembrane region" description="Helical" evidence="2">
    <location>
        <begin position="640"/>
        <end position="664"/>
    </location>
</feature>
<keyword evidence="3" id="KW-0732">Signal</keyword>
<evidence type="ECO:0000256" key="1">
    <source>
        <dbReference type="SAM" id="MobiDB-lite"/>
    </source>
</evidence>
<dbReference type="GO" id="GO:0016787">
    <property type="term" value="F:hydrolase activity"/>
    <property type="evidence" value="ECO:0007669"/>
    <property type="project" value="UniProtKB-KW"/>
</dbReference>
<evidence type="ECO:0000256" key="3">
    <source>
        <dbReference type="SAM" id="SignalP"/>
    </source>
</evidence>
<dbReference type="Gene3D" id="2.60.120.200">
    <property type="match status" value="1"/>
</dbReference>
<dbReference type="SUPFAM" id="SSF49899">
    <property type="entry name" value="Concanavalin A-like lectins/glucanases"/>
    <property type="match status" value="1"/>
</dbReference>
<keyword evidence="2" id="KW-0472">Membrane</keyword>
<feature type="transmembrane region" description="Helical" evidence="2">
    <location>
        <begin position="765"/>
        <end position="796"/>
    </location>
</feature>
<accession>A0A6A7APS7</accession>
<keyword evidence="5" id="KW-1185">Reference proteome</keyword>
<feature type="transmembrane region" description="Helical" evidence="2">
    <location>
        <begin position="802"/>
        <end position="824"/>
    </location>
</feature>
<reference evidence="4" key="1">
    <citation type="submission" date="2020-01" db="EMBL/GenBank/DDBJ databases">
        <authorList>
            <consortium name="DOE Joint Genome Institute"/>
            <person name="Haridas S."/>
            <person name="Albert R."/>
            <person name="Binder M."/>
            <person name="Bloem J."/>
            <person name="Labutti K."/>
            <person name="Salamov A."/>
            <person name="Andreopoulos B."/>
            <person name="Baker S.E."/>
            <person name="Barry K."/>
            <person name="Bills G."/>
            <person name="Bluhm B.H."/>
            <person name="Cannon C."/>
            <person name="Castanera R."/>
            <person name="Culley D.E."/>
            <person name="Daum C."/>
            <person name="Ezra D."/>
            <person name="Gonzalez J.B."/>
            <person name="Henrissat B."/>
            <person name="Kuo A."/>
            <person name="Liang C."/>
            <person name="Lipzen A."/>
            <person name="Lutzoni F."/>
            <person name="Magnuson J."/>
            <person name="Mondo S."/>
            <person name="Nolan M."/>
            <person name="Ohm R."/>
            <person name="Pangilinan J."/>
            <person name="Park H.-J."/>
            <person name="Ramirez L."/>
            <person name="Alfaro M."/>
            <person name="Sun H."/>
            <person name="Tritt A."/>
            <person name="Yoshinaga Y."/>
            <person name="Zwiers L.-H."/>
            <person name="Turgeon B.G."/>
            <person name="Goodwin S.B."/>
            <person name="Spatafora J.W."/>
            <person name="Crous P.W."/>
            <person name="Grigoriev I.V."/>
        </authorList>
    </citation>
    <scope>NUCLEOTIDE SEQUENCE</scope>
    <source>
        <strain evidence="4">IPT5</strain>
    </source>
</reference>
<name>A0A6A7APS7_9PLEO</name>
<proteinExistence type="predicted"/>
<gene>
    <name evidence="4" type="ORF">T440DRAFT_408715</name>
</gene>
<keyword evidence="4" id="KW-0378">Hydrolase</keyword>
<dbReference type="Proteomes" id="UP000799423">
    <property type="component" value="Unassembled WGS sequence"/>
</dbReference>
<dbReference type="EMBL" id="MU006353">
    <property type="protein sequence ID" value="KAF2845162.1"/>
    <property type="molecule type" value="Genomic_DNA"/>
</dbReference>
<sequence>MLLLIITFFLFVNCSSATTDVALCSCGFLDPSTNTVWTDAFIAYGNETEQLPVDSLVAEEFQHTSEQNWNALYRAGSSSANVEHNESTEPGWRGGAWRLKVDRPTRDHAVVGASIRSVRRDILFGSFEATLRSPPPSVGSSTLAMGLDDGNSQTLNLTIMNADDPKDAWTSFQMYGESKSAKTNGPNFADLGKSIASYSNSPWGFVPYRIEWTAEKVNYFIGDALARSINAQETSGRWPVMASTLSIRHSSVGDLYTSQGPPQNGSSAHLGMLRAFFNSSQMSSAEHQSFDSRCLAQQQCLLTDTSLRGSSLYMEASTLPFIERTPHRERSQPAVLVALMCMFISTALLLHALLKRAPWKSKPVPLHQWDTISSRDLRISQRTSNILSVATNLCNYGGHLATPFYGAYTSNSCSSGTSTPGEHSAISSIAESKTRSSLSNSFQVALASLHITLIHFCMTFLPATEMPYLEAHYGIERWIYRIVTPYLLNFSWIGPFFTTSTRFLVVDYLRTGDLGDIAKKTVGRTSRLIIPCAAVAALEYFCIDVGAVSWLENLSSVTWSTWASVSNYTDVRQFLTALIELMYLVPNALPTLSYTYCVGVLWTIPVQLQNSWTSLLAVLVVREIKTPWKRMGYYACSITIHWYAMSWGSFFWVGLLITDLDITYKWKSWLYGRPGFYYPLLACVLLLAMGSPSIDLISHWTTFNFSTAEYGTHPHQRTGRSIRNSVDNGYPPYYVPRLTTFTFSIGIHLLVELSPVVQRVLKHRLFMWLFPHILTLYLIHGLVFWSLGAFICVQLAAHGMPYWANVIIVAFICCIVLFGSLPILTPMIETLGKSVTTKLWKQASEKPAKLLTTLYPFSPGIIKDADKNIAHPVIRCGDLEQNKDHRGQIFLYNAGVNRSEVQPSDQGAGQRTHISAHWQQSYVH</sequence>
<feature type="transmembrane region" description="Helical" evidence="2">
    <location>
        <begin position="442"/>
        <end position="463"/>
    </location>
</feature>
<organism evidence="4 5">
    <name type="scientific">Plenodomus tracheiphilus IPT5</name>
    <dbReference type="NCBI Taxonomy" id="1408161"/>
    <lineage>
        <taxon>Eukaryota</taxon>
        <taxon>Fungi</taxon>
        <taxon>Dikarya</taxon>
        <taxon>Ascomycota</taxon>
        <taxon>Pezizomycotina</taxon>
        <taxon>Dothideomycetes</taxon>
        <taxon>Pleosporomycetidae</taxon>
        <taxon>Pleosporales</taxon>
        <taxon>Pleosporineae</taxon>
        <taxon>Leptosphaeriaceae</taxon>
        <taxon>Plenodomus</taxon>
    </lineage>
</organism>
<keyword evidence="2" id="KW-0812">Transmembrane</keyword>
<feature type="transmembrane region" description="Helical" evidence="2">
    <location>
        <begin position="334"/>
        <end position="354"/>
    </location>
</feature>
<feature type="region of interest" description="Disordered" evidence="1">
    <location>
        <begin position="901"/>
        <end position="924"/>
    </location>
</feature>
<feature type="chain" id="PRO_5025397392" evidence="3">
    <location>
        <begin position="18"/>
        <end position="924"/>
    </location>
</feature>
<evidence type="ECO:0000256" key="2">
    <source>
        <dbReference type="SAM" id="Phobius"/>
    </source>
</evidence>